<reference evidence="3" key="4">
    <citation type="submission" date="2016-10" db="EMBL/GenBank/DDBJ databases">
        <authorList>
            <person name="de Groot N.N."/>
        </authorList>
    </citation>
    <scope>NUCLEOTIDE SEQUENCE [LARGE SCALE GENOMIC DNA]</scope>
    <source>
        <strain evidence="3">DSM 16632</strain>
    </source>
</reference>
<evidence type="ECO:0000313" key="2">
    <source>
        <dbReference type="EMBL" id="AMK15393.1"/>
    </source>
</evidence>
<organism evidence="2 4">
    <name type="scientific">Methanobrevibacter olleyae</name>
    <dbReference type="NCBI Taxonomy" id="294671"/>
    <lineage>
        <taxon>Archaea</taxon>
        <taxon>Methanobacteriati</taxon>
        <taxon>Methanobacteriota</taxon>
        <taxon>Methanomada group</taxon>
        <taxon>Methanobacteria</taxon>
        <taxon>Methanobacteriales</taxon>
        <taxon>Methanobacteriaceae</taxon>
        <taxon>Methanobrevibacter</taxon>
    </lineage>
</organism>
<reference evidence="2 4" key="1">
    <citation type="journal article" date="2016" name="Genome Announc.">
        <title>Draft Genome Sequence of the Rumen Methanogen Methanobrevibacter olleyae YLM1.</title>
        <authorList>
            <person name="Kelly W.J."/>
            <person name="Li D."/>
            <person name="Lambie S.C."/>
            <person name="Cox F."/>
            <person name="Attwood G.T."/>
            <person name="Altermann E."/>
            <person name="Leahy S.C."/>
        </authorList>
    </citation>
    <scope>NUCLEOTIDE SEQUENCE [LARGE SCALE GENOMIC DNA]</scope>
    <source>
        <strain evidence="2 4">YLM1</strain>
    </source>
</reference>
<evidence type="ECO:0000313" key="5">
    <source>
        <dbReference type="Proteomes" id="UP000183442"/>
    </source>
</evidence>
<accession>A0A126QZ13</accession>
<evidence type="ECO:0000313" key="4">
    <source>
        <dbReference type="Proteomes" id="UP000066376"/>
    </source>
</evidence>
<evidence type="ECO:0000313" key="3">
    <source>
        <dbReference type="EMBL" id="SFL48849.1"/>
    </source>
</evidence>
<dbReference type="OrthoDB" id="8982at2157"/>
<dbReference type="EMBL" id="FOTL01000014">
    <property type="protein sequence ID" value="SFL48849.1"/>
    <property type="molecule type" value="Genomic_DNA"/>
</dbReference>
<comment type="similarity">
    <text evidence="1">Belongs to the CTAG/PCC1 family.</text>
</comment>
<dbReference type="Proteomes" id="UP000066376">
    <property type="component" value="Chromosome"/>
</dbReference>
<dbReference type="NCBIfam" id="NF011470">
    <property type="entry name" value="PRK14887.1"/>
    <property type="match status" value="1"/>
</dbReference>
<dbReference type="InterPro" id="IPR015419">
    <property type="entry name" value="CTAG/Pcc1"/>
</dbReference>
<dbReference type="KEGG" id="mol:YLM1_0836"/>
<dbReference type="EMBL" id="CP014265">
    <property type="protein sequence ID" value="AMK15393.1"/>
    <property type="molecule type" value="Genomic_DNA"/>
</dbReference>
<dbReference type="AlphaFoldDB" id="A0A126QZ13"/>
<evidence type="ECO:0000256" key="1">
    <source>
        <dbReference type="ARBA" id="ARBA00007073"/>
    </source>
</evidence>
<gene>
    <name evidence="3" type="ORF">SAMN02910297_01026</name>
    <name evidence="2" type="ORF">YLM1_0836</name>
</gene>
<dbReference type="PATRIC" id="fig|294671.3.peg.875"/>
<dbReference type="STRING" id="294671.YLM1_0836"/>
<reference evidence="5" key="3">
    <citation type="submission" date="2016-10" db="EMBL/GenBank/DDBJ databases">
        <authorList>
            <person name="Varghese N."/>
        </authorList>
    </citation>
    <scope>NUCLEOTIDE SEQUENCE [LARGE SCALE GENOMIC DNA]</scope>
    <source>
        <strain evidence="5">DSM 16632</strain>
    </source>
</reference>
<dbReference type="Gene3D" id="3.30.310.50">
    <property type="entry name" value="Alpha-D-phosphohexomutase, C-terminal domain"/>
    <property type="match status" value="1"/>
</dbReference>
<keyword evidence="4" id="KW-1185">Reference proteome</keyword>
<proteinExistence type="inferred from homology"/>
<dbReference type="Proteomes" id="UP000183442">
    <property type="component" value="Unassembled WGS sequence"/>
</dbReference>
<dbReference type="Pfam" id="PF09341">
    <property type="entry name" value="Pcc1"/>
    <property type="match status" value="1"/>
</dbReference>
<sequence length="104" mass="11882">MILNYLNFNFFGGIFISESDILKSINSDIVIDFDSEKQAKIVYESIFLEFKTSPDYRSSMDLKLDKNTIIITIDAEDATSFRASINSAIKWIKLSVEINELAEN</sequence>
<protein>
    <submittedName>
        <fullName evidence="3">KEOPS complex subunit Pcc1</fullName>
    </submittedName>
</protein>
<reference evidence="4" key="2">
    <citation type="submission" date="2016-02" db="EMBL/GenBank/DDBJ databases">
        <title>The draft genome sequence of the rumen methanogen Methanobrevibacter olleyae YLM1.</title>
        <authorList>
            <consortium name="New Zealand Agricultural Greenhouse Gas Research Centre/Pastoral Greenhouse Gas Research Consortium"/>
            <person name="Kelly W.J."/>
            <person name="Li D."/>
            <person name="Lambie S.C."/>
            <person name="Attwood G.T."/>
            <person name="Altermann E."/>
            <person name="Leahy S.C."/>
        </authorList>
    </citation>
    <scope>NUCLEOTIDE SEQUENCE [LARGE SCALE GENOMIC DNA]</scope>
    <source>
        <strain evidence="4">YLM1</strain>
    </source>
</reference>
<name>A0A126QZ13_METOL</name>